<comment type="similarity">
    <text evidence="1">Belongs to the short-chain dehydrogenases/reductases (SDR) family.</text>
</comment>
<evidence type="ECO:0000259" key="3">
    <source>
        <dbReference type="SMART" id="SM00822"/>
    </source>
</evidence>
<accession>A0A7I7QL68</accession>
<dbReference type="CDD" id="cd05233">
    <property type="entry name" value="SDR_c"/>
    <property type="match status" value="1"/>
</dbReference>
<evidence type="ECO:0000256" key="1">
    <source>
        <dbReference type="ARBA" id="ARBA00006484"/>
    </source>
</evidence>
<name>A0A7I7QL68_9MYCO</name>
<dbReference type="PRINTS" id="PR00081">
    <property type="entry name" value="GDHRDH"/>
</dbReference>
<feature type="domain" description="Ketoreductase" evidence="3">
    <location>
        <begin position="17"/>
        <end position="228"/>
    </location>
</feature>
<keyword evidence="2" id="KW-0560">Oxidoreductase</keyword>
<dbReference type="GO" id="GO:0016491">
    <property type="term" value="F:oxidoreductase activity"/>
    <property type="evidence" value="ECO:0007669"/>
    <property type="project" value="UniProtKB-KW"/>
</dbReference>
<dbReference type="InterPro" id="IPR057326">
    <property type="entry name" value="KR_dom"/>
</dbReference>
<proteinExistence type="inferred from homology"/>
<evidence type="ECO:0000313" key="5">
    <source>
        <dbReference type="Proteomes" id="UP000467193"/>
    </source>
</evidence>
<dbReference type="AlphaFoldDB" id="A0A7I7QL68"/>
<dbReference type="InterPro" id="IPR036291">
    <property type="entry name" value="NAD(P)-bd_dom_sf"/>
</dbReference>
<dbReference type="PANTHER" id="PTHR43975">
    <property type="entry name" value="ZGC:101858"/>
    <property type="match status" value="1"/>
</dbReference>
<dbReference type="PANTHER" id="PTHR43975:SF2">
    <property type="entry name" value="EG:BACR7A4.14 PROTEIN-RELATED"/>
    <property type="match status" value="1"/>
</dbReference>
<dbReference type="KEGG" id="msei:MSEDJ_11110"/>
<evidence type="ECO:0000256" key="2">
    <source>
        <dbReference type="ARBA" id="ARBA00023002"/>
    </source>
</evidence>
<gene>
    <name evidence="4" type="ORF">MSEDJ_11110</name>
</gene>
<dbReference type="InterPro" id="IPR020904">
    <property type="entry name" value="Sc_DH/Rdtase_CS"/>
</dbReference>
<sequence>MGYIVSMTVNAYPYAGKTVLVTGGGTGIGRAIAEAFLDNGANVAISGRRRDKLDDVLTGHPEERTLAVEADVTDDESATSMVAAVVERFGALDVLVNNAAAYVSGPFDDLTLDAWESIRSTNIDGFVHVVRHSLPELEKSGGNVVVVGSVSGMRGDWAQAAYNATKAAIMNFVQSLALDYGPRGIRFNAVAPALTITDLTRSIEDDEAALEAAVNRIALGRPGRPADIAPAVLFLASPDAGYITGAWLPVDGGTSASTGQAH</sequence>
<organism evidence="4 5">
    <name type="scientific">Mycolicibacterium sediminis</name>
    <dbReference type="NCBI Taxonomy" id="1286180"/>
    <lineage>
        <taxon>Bacteria</taxon>
        <taxon>Bacillati</taxon>
        <taxon>Actinomycetota</taxon>
        <taxon>Actinomycetes</taxon>
        <taxon>Mycobacteriales</taxon>
        <taxon>Mycobacteriaceae</taxon>
        <taxon>Mycolicibacterium</taxon>
    </lineage>
</organism>
<reference evidence="4 5" key="1">
    <citation type="journal article" date="2019" name="Emerg. Microbes Infect.">
        <title>Comprehensive subspecies identification of 175 nontuberculous mycobacteria species based on 7547 genomic profiles.</title>
        <authorList>
            <person name="Matsumoto Y."/>
            <person name="Kinjo T."/>
            <person name="Motooka D."/>
            <person name="Nabeya D."/>
            <person name="Jung N."/>
            <person name="Uechi K."/>
            <person name="Horii T."/>
            <person name="Iida T."/>
            <person name="Fujita J."/>
            <person name="Nakamura S."/>
        </authorList>
    </citation>
    <scope>NUCLEOTIDE SEQUENCE [LARGE SCALE GENOMIC DNA]</scope>
    <source>
        <strain evidence="4 5">JCM 17899</strain>
    </source>
</reference>
<dbReference type="Pfam" id="PF13561">
    <property type="entry name" value="adh_short_C2"/>
    <property type="match status" value="1"/>
</dbReference>
<dbReference type="EMBL" id="AP022588">
    <property type="protein sequence ID" value="BBY27015.1"/>
    <property type="molecule type" value="Genomic_DNA"/>
</dbReference>
<dbReference type="SUPFAM" id="SSF51735">
    <property type="entry name" value="NAD(P)-binding Rossmann-fold domains"/>
    <property type="match status" value="1"/>
</dbReference>
<dbReference type="FunFam" id="3.40.50.720:FF:000084">
    <property type="entry name" value="Short-chain dehydrogenase reductase"/>
    <property type="match status" value="1"/>
</dbReference>
<dbReference type="Gene3D" id="3.40.50.720">
    <property type="entry name" value="NAD(P)-binding Rossmann-like Domain"/>
    <property type="match status" value="1"/>
</dbReference>
<evidence type="ECO:0000313" key="4">
    <source>
        <dbReference type="EMBL" id="BBY27015.1"/>
    </source>
</evidence>
<protein>
    <submittedName>
        <fullName evidence="4">3-oxoacyl-ACP reductase</fullName>
    </submittedName>
</protein>
<keyword evidence="5" id="KW-1185">Reference proteome</keyword>
<dbReference type="InterPro" id="IPR002347">
    <property type="entry name" value="SDR_fam"/>
</dbReference>
<dbReference type="PROSITE" id="PS00061">
    <property type="entry name" value="ADH_SHORT"/>
    <property type="match status" value="1"/>
</dbReference>
<dbReference type="PRINTS" id="PR00080">
    <property type="entry name" value="SDRFAMILY"/>
</dbReference>
<dbReference type="Proteomes" id="UP000467193">
    <property type="component" value="Chromosome"/>
</dbReference>
<dbReference type="SMART" id="SM00822">
    <property type="entry name" value="PKS_KR"/>
    <property type="match status" value="1"/>
</dbReference>
<dbReference type="NCBIfam" id="NF005559">
    <property type="entry name" value="PRK07231.1"/>
    <property type="match status" value="1"/>
</dbReference>